<comment type="caution">
    <text evidence="1">The sequence shown here is derived from an EMBL/GenBank/DDBJ whole genome shotgun (WGS) entry which is preliminary data.</text>
</comment>
<gene>
    <name evidence="1" type="ORF">KNCP2_02420</name>
</gene>
<sequence>MNFQKLADGINDKVDTNIAINAKDKAIIKDTIEEIIHNAKELNNTTDIDKITASMQELIVDKSTKFKIMTIANQLNEIIDN</sequence>
<accession>A0ABP9TRV4</accession>
<name>A0ABP9TRV4_9RICK</name>
<reference evidence="1 2" key="1">
    <citation type="journal article" date="2024" name="Microbiol. Immunol.">
        <title>Discovery of a novel spotted fever group Rickettsia, 'Candidatus Rickettsia kedanie,' in unfed larval chigger mites, Leptotrombidium scutellare.</title>
        <authorList>
            <person name="Ogawa M."/>
            <person name="Matsutani M."/>
            <person name="Katayama T."/>
            <person name="Takada N."/>
            <person name="Noda S."/>
            <person name="Takahashi M."/>
            <person name="Kageyama D."/>
            <person name="Hanaoka N."/>
            <person name="Ebihara H."/>
        </authorList>
    </citation>
    <scope>NUCLEOTIDE SEQUENCE [LARGE SCALE GENOMIC DNA]</scope>
    <source>
        <strain evidence="1 2">KNCP2-13</strain>
    </source>
</reference>
<keyword evidence="2" id="KW-1185">Reference proteome</keyword>
<organism evidence="1 2">
    <name type="scientific">Candidatus Rickettsia kedanie</name>
    <dbReference type="NCBI Taxonomy" id="3115352"/>
    <lineage>
        <taxon>Bacteria</taxon>
        <taxon>Pseudomonadati</taxon>
        <taxon>Pseudomonadota</taxon>
        <taxon>Alphaproteobacteria</taxon>
        <taxon>Rickettsiales</taxon>
        <taxon>Rickettsiaceae</taxon>
        <taxon>Rickettsieae</taxon>
        <taxon>Rickettsia</taxon>
        <taxon>spotted fever group</taxon>
    </lineage>
</organism>
<dbReference type="Proteomes" id="UP001628124">
    <property type="component" value="Unassembled WGS sequence"/>
</dbReference>
<protein>
    <submittedName>
        <fullName evidence="1">Uncharacterized protein</fullName>
    </submittedName>
</protein>
<evidence type="ECO:0000313" key="1">
    <source>
        <dbReference type="EMBL" id="GAA5251954.1"/>
    </source>
</evidence>
<evidence type="ECO:0000313" key="2">
    <source>
        <dbReference type="Proteomes" id="UP001628124"/>
    </source>
</evidence>
<dbReference type="EMBL" id="BAABMM010000012">
    <property type="protein sequence ID" value="GAA5251954.1"/>
    <property type="molecule type" value="Genomic_DNA"/>
</dbReference>
<proteinExistence type="predicted"/>
<dbReference type="RefSeq" id="WP_412707651.1">
    <property type="nucleotide sequence ID" value="NZ_BAABMM010000012.1"/>
</dbReference>